<gene>
    <name evidence="1" type="ORF">IDH45_00755</name>
</gene>
<keyword evidence="2" id="KW-1185">Reference proteome</keyword>
<evidence type="ECO:0000313" key="2">
    <source>
        <dbReference type="Proteomes" id="UP000639396"/>
    </source>
</evidence>
<name>A0A927C6Z5_9BACL</name>
<reference evidence="1" key="1">
    <citation type="submission" date="2020-09" db="EMBL/GenBank/DDBJ databases">
        <title>A novel bacterium of genus Paenibacillus, isolated from South China Sea.</title>
        <authorList>
            <person name="Huang H."/>
            <person name="Mo K."/>
            <person name="Hu Y."/>
        </authorList>
    </citation>
    <scope>NUCLEOTIDE SEQUENCE</scope>
    <source>
        <strain evidence="1">IB182363</strain>
    </source>
</reference>
<dbReference type="AlphaFoldDB" id="A0A927C6Z5"/>
<protein>
    <submittedName>
        <fullName evidence="1">Uncharacterized protein</fullName>
    </submittedName>
</protein>
<organism evidence="1 2">
    <name type="scientific">Paenibacillus oceani</name>
    <dbReference type="NCBI Taxonomy" id="2772510"/>
    <lineage>
        <taxon>Bacteria</taxon>
        <taxon>Bacillati</taxon>
        <taxon>Bacillota</taxon>
        <taxon>Bacilli</taxon>
        <taxon>Bacillales</taxon>
        <taxon>Paenibacillaceae</taxon>
        <taxon>Paenibacillus</taxon>
    </lineage>
</organism>
<dbReference type="EMBL" id="JACXJA010000001">
    <property type="protein sequence ID" value="MBD2860515.1"/>
    <property type="molecule type" value="Genomic_DNA"/>
</dbReference>
<accession>A0A927C6Z5</accession>
<dbReference type="RefSeq" id="WP_190923717.1">
    <property type="nucleotide sequence ID" value="NZ_JACXJA010000001.1"/>
</dbReference>
<comment type="caution">
    <text evidence="1">The sequence shown here is derived from an EMBL/GenBank/DDBJ whole genome shotgun (WGS) entry which is preliminary data.</text>
</comment>
<dbReference type="Pfam" id="PF20092">
    <property type="entry name" value="DUF6483"/>
    <property type="match status" value="1"/>
</dbReference>
<sequence length="239" mass="27160">MFQRDYIMRLIEQISSSIGAILGMKKQLKPQEAMELVGETYKRLFGINPGLVRALSERDLVDLLSRDGESASEKMFLIAGLLKEEAELCGMLEKPDDEYRLNLKALNLSLIAHKDHPNVEGWDTQGQIEELVERLSHYELPRGTKELLWPYYGSAGRYADAEDVLFELLDDSREEAENAAPGFDRTAYIRLLDEACHFYERLLETDEQALEAGRLPIGEVRDGLAEVQARAETLADRKI</sequence>
<dbReference type="InterPro" id="IPR045507">
    <property type="entry name" value="DUF6483"/>
</dbReference>
<dbReference type="Proteomes" id="UP000639396">
    <property type="component" value="Unassembled WGS sequence"/>
</dbReference>
<proteinExistence type="predicted"/>
<evidence type="ECO:0000313" key="1">
    <source>
        <dbReference type="EMBL" id="MBD2860515.1"/>
    </source>
</evidence>